<evidence type="ECO:0000256" key="1">
    <source>
        <dbReference type="SAM" id="MobiDB-lite"/>
    </source>
</evidence>
<sequence>MYQQSNFKRRRLGMNQQDVEVDMIMDPPPVQRVVSSPPTNKPAFQQIASANSSPASSPCSNHGMQRPQSPNQFYSERPTSANLATFYNSVSQRSRASDIFGRSKDDNFFSVEF</sequence>
<accession>A0AAD3D8L5</accession>
<reference evidence="2 3" key="1">
    <citation type="journal article" date="2021" name="Sci. Rep.">
        <title>The genome of the diatom Chaetoceros tenuissimus carries an ancient integrated fragment of an extant virus.</title>
        <authorList>
            <person name="Hongo Y."/>
            <person name="Kimura K."/>
            <person name="Takaki Y."/>
            <person name="Yoshida Y."/>
            <person name="Baba S."/>
            <person name="Kobayashi G."/>
            <person name="Nagasaki K."/>
            <person name="Hano T."/>
            <person name="Tomaru Y."/>
        </authorList>
    </citation>
    <scope>NUCLEOTIDE SEQUENCE [LARGE SCALE GENOMIC DNA]</scope>
    <source>
        <strain evidence="2 3">NIES-3715</strain>
    </source>
</reference>
<dbReference type="Proteomes" id="UP001054902">
    <property type="component" value="Unassembled WGS sequence"/>
</dbReference>
<feature type="compositionally biased region" description="Low complexity" evidence="1">
    <location>
        <begin position="48"/>
        <end position="61"/>
    </location>
</feature>
<name>A0AAD3D8L5_9STRA</name>
<feature type="region of interest" description="Disordered" evidence="1">
    <location>
        <begin position="28"/>
        <end position="76"/>
    </location>
</feature>
<evidence type="ECO:0000313" key="3">
    <source>
        <dbReference type="Proteomes" id="UP001054902"/>
    </source>
</evidence>
<gene>
    <name evidence="2" type="ORF">CTEN210_16304</name>
</gene>
<evidence type="ECO:0000313" key="2">
    <source>
        <dbReference type="EMBL" id="GFH59828.1"/>
    </source>
</evidence>
<dbReference type="EMBL" id="BLLK01000069">
    <property type="protein sequence ID" value="GFH59828.1"/>
    <property type="molecule type" value="Genomic_DNA"/>
</dbReference>
<proteinExistence type="predicted"/>
<organism evidence="2 3">
    <name type="scientific">Chaetoceros tenuissimus</name>
    <dbReference type="NCBI Taxonomy" id="426638"/>
    <lineage>
        <taxon>Eukaryota</taxon>
        <taxon>Sar</taxon>
        <taxon>Stramenopiles</taxon>
        <taxon>Ochrophyta</taxon>
        <taxon>Bacillariophyta</taxon>
        <taxon>Coscinodiscophyceae</taxon>
        <taxon>Chaetocerotophycidae</taxon>
        <taxon>Chaetocerotales</taxon>
        <taxon>Chaetocerotaceae</taxon>
        <taxon>Chaetoceros</taxon>
    </lineage>
</organism>
<comment type="caution">
    <text evidence="2">The sequence shown here is derived from an EMBL/GenBank/DDBJ whole genome shotgun (WGS) entry which is preliminary data.</text>
</comment>
<protein>
    <submittedName>
        <fullName evidence="2">Uncharacterized protein</fullName>
    </submittedName>
</protein>
<dbReference type="AlphaFoldDB" id="A0AAD3D8L5"/>
<feature type="compositionally biased region" description="Polar residues" evidence="1">
    <location>
        <begin position="62"/>
        <end position="76"/>
    </location>
</feature>
<keyword evidence="3" id="KW-1185">Reference proteome</keyword>